<evidence type="ECO:0000256" key="2">
    <source>
        <dbReference type="SAM" id="Phobius"/>
    </source>
</evidence>
<keyword evidence="2" id="KW-1133">Transmembrane helix</keyword>
<evidence type="ECO:0000256" key="1">
    <source>
        <dbReference type="SAM" id="MobiDB-lite"/>
    </source>
</evidence>
<feature type="compositionally biased region" description="Polar residues" evidence="1">
    <location>
        <begin position="302"/>
        <end position="312"/>
    </location>
</feature>
<keyword evidence="2" id="KW-0812">Transmembrane</keyword>
<name>A0AAX6N0R3_9PEZI</name>
<feature type="compositionally biased region" description="Polar residues" evidence="1">
    <location>
        <begin position="155"/>
        <end position="173"/>
    </location>
</feature>
<feature type="compositionally biased region" description="Low complexity" evidence="1">
    <location>
        <begin position="129"/>
        <end position="138"/>
    </location>
</feature>
<sequence>MTTPTQTGGITAATSLGPLTTRYSPPASCFPGTPYSDTEDGTKIYKVGTVSADDDCLPPDWVVNGYYSPGICPRGYTAVCEAPGDNVATTIWPKFNKYGCGYYTTFARSEFATVLAPSVMVLNAASDTDTSAESSSSSLGSRPTGSIPSSEVRPTGSTNTANPDSIRTNTASPTGIPDAGPSPSDISSIDTPSQNESDSSNSGLRVLGGGAIAGIVVGVVGALLLGAAGTFFFMRRILAKNNNNNNNNNSNTPSSSSQSPPAFPPHNPNESAISELHDKSRPLEMPESNALYELHEPHGQSEMPTWSEQNPHGPNKPMAWELPA</sequence>
<gene>
    <name evidence="3" type="ORF">Daesc_001033</name>
</gene>
<organism evidence="3 4">
    <name type="scientific">Daldinia eschscholtzii</name>
    <dbReference type="NCBI Taxonomy" id="292717"/>
    <lineage>
        <taxon>Eukaryota</taxon>
        <taxon>Fungi</taxon>
        <taxon>Dikarya</taxon>
        <taxon>Ascomycota</taxon>
        <taxon>Pezizomycotina</taxon>
        <taxon>Sordariomycetes</taxon>
        <taxon>Xylariomycetidae</taxon>
        <taxon>Xylariales</taxon>
        <taxon>Hypoxylaceae</taxon>
        <taxon>Daldinia</taxon>
    </lineage>
</organism>
<feature type="compositionally biased region" description="Basic and acidic residues" evidence="1">
    <location>
        <begin position="275"/>
        <end position="284"/>
    </location>
</feature>
<dbReference type="CDD" id="cd12087">
    <property type="entry name" value="TM_EGFR-like"/>
    <property type="match status" value="1"/>
</dbReference>
<protein>
    <submittedName>
        <fullName evidence="3">Uncharacterized protein</fullName>
    </submittedName>
</protein>
<evidence type="ECO:0000313" key="4">
    <source>
        <dbReference type="Proteomes" id="UP001369815"/>
    </source>
</evidence>
<reference evidence="3 4" key="1">
    <citation type="journal article" date="2024" name="Front Chem Biol">
        <title>Unveiling the potential of Daldinia eschscholtzii MFLUCC 19-0629 through bioactivity and bioinformatics studies for enhanced sustainable agriculture production.</title>
        <authorList>
            <person name="Brooks S."/>
            <person name="Weaver J.A."/>
            <person name="Klomchit A."/>
            <person name="Alharthi S.A."/>
            <person name="Onlamun T."/>
            <person name="Nurani R."/>
            <person name="Vong T.K."/>
            <person name="Alberti F."/>
            <person name="Greco C."/>
        </authorList>
    </citation>
    <scope>NUCLEOTIDE SEQUENCE [LARGE SCALE GENOMIC DNA]</scope>
    <source>
        <strain evidence="3">MFLUCC 19-0629</strain>
    </source>
</reference>
<feature type="compositionally biased region" description="Low complexity" evidence="1">
    <location>
        <begin position="244"/>
        <end position="260"/>
    </location>
</feature>
<dbReference type="EMBL" id="JBANMG010000001">
    <property type="protein sequence ID" value="KAK6958237.1"/>
    <property type="molecule type" value="Genomic_DNA"/>
</dbReference>
<dbReference type="Proteomes" id="UP001369815">
    <property type="component" value="Unassembled WGS sequence"/>
</dbReference>
<feature type="compositionally biased region" description="Polar residues" evidence="1">
    <location>
        <begin position="139"/>
        <end position="149"/>
    </location>
</feature>
<feature type="compositionally biased region" description="Low complexity" evidence="1">
    <location>
        <begin position="176"/>
        <end position="193"/>
    </location>
</feature>
<keyword evidence="2" id="KW-0472">Membrane</keyword>
<keyword evidence="4" id="KW-1185">Reference proteome</keyword>
<feature type="region of interest" description="Disordered" evidence="1">
    <location>
        <begin position="244"/>
        <end position="324"/>
    </location>
</feature>
<accession>A0AAX6N0R3</accession>
<feature type="transmembrane region" description="Helical" evidence="2">
    <location>
        <begin position="206"/>
        <end position="233"/>
    </location>
</feature>
<dbReference type="AlphaFoldDB" id="A0AAX6N0R3"/>
<proteinExistence type="predicted"/>
<feature type="region of interest" description="Disordered" evidence="1">
    <location>
        <begin position="129"/>
        <end position="202"/>
    </location>
</feature>
<comment type="caution">
    <text evidence="3">The sequence shown here is derived from an EMBL/GenBank/DDBJ whole genome shotgun (WGS) entry which is preliminary data.</text>
</comment>
<evidence type="ECO:0000313" key="3">
    <source>
        <dbReference type="EMBL" id="KAK6958237.1"/>
    </source>
</evidence>